<protein>
    <submittedName>
        <fullName evidence="1">Uncharacterized protein</fullName>
    </submittedName>
</protein>
<dbReference type="Proteomes" id="UP001190700">
    <property type="component" value="Unassembled WGS sequence"/>
</dbReference>
<dbReference type="EMBL" id="LGRX02020763">
    <property type="protein sequence ID" value="KAK3257268.1"/>
    <property type="molecule type" value="Genomic_DNA"/>
</dbReference>
<keyword evidence="2" id="KW-1185">Reference proteome</keyword>
<evidence type="ECO:0000313" key="2">
    <source>
        <dbReference type="Proteomes" id="UP001190700"/>
    </source>
</evidence>
<dbReference type="AlphaFoldDB" id="A0AAE0KQR7"/>
<proteinExistence type="predicted"/>
<gene>
    <name evidence="1" type="ORF">CYMTET_33638</name>
</gene>
<accession>A0AAE0KQR7</accession>
<organism evidence="1 2">
    <name type="scientific">Cymbomonas tetramitiformis</name>
    <dbReference type="NCBI Taxonomy" id="36881"/>
    <lineage>
        <taxon>Eukaryota</taxon>
        <taxon>Viridiplantae</taxon>
        <taxon>Chlorophyta</taxon>
        <taxon>Pyramimonadophyceae</taxon>
        <taxon>Pyramimonadales</taxon>
        <taxon>Pyramimonadaceae</taxon>
        <taxon>Cymbomonas</taxon>
    </lineage>
</organism>
<name>A0AAE0KQR7_9CHLO</name>
<comment type="caution">
    <text evidence="1">The sequence shown here is derived from an EMBL/GenBank/DDBJ whole genome shotgun (WGS) entry which is preliminary data.</text>
</comment>
<evidence type="ECO:0000313" key="1">
    <source>
        <dbReference type="EMBL" id="KAK3257268.1"/>
    </source>
</evidence>
<reference evidence="1 2" key="1">
    <citation type="journal article" date="2015" name="Genome Biol. Evol.">
        <title>Comparative Genomics of a Bacterivorous Green Alga Reveals Evolutionary Causalities and Consequences of Phago-Mixotrophic Mode of Nutrition.</title>
        <authorList>
            <person name="Burns J.A."/>
            <person name="Paasch A."/>
            <person name="Narechania A."/>
            <person name="Kim E."/>
        </authorList>
    </citation>
    <scope>NUCLEOTIDE SEQUENCE [LARGE SCALE GENOMIC DNA]</scope>
    <source>
        <strain evidence="1 2">PLY_AMNH</strain>
    </source>
</reference>
<sequence>MAASPSTMVEIDFAIFSEGDMNLSNVKLPEAKRRKKDAAAEEELVLCSVPYHTFEDQFDGKVKQKQRCGSIACFVNATVRSKDLIPTNNESLRASPSVIEVPGVDNLITTSRSTLGKHTAPNTLTSQWCLEGK</sequence>